<dbReference type="EC" id="3.7.1.2" evidence="3 13"/>
<feature type="binding site" evidence="12">
    <location>
        <position position="238"/>
    </location>
    <ligand>
        <name>Mg(2+)</name>
        <dbReference type="ChEBI" id="CHEBI:18420"/>
    </ligand>
</feature>
<evidence type="ECO:0000313" key="16">
    <source>
        <dbReference type="EMBL" id="KAH7235432.1"/>
    </source>
</evidence>
<comment type="pathway">
    <text evidence="1 13">Amino-acid degradation; L-phenylalanine degradation; acetoacetate and fumarate from L-phenylalanine: step 6/6.</text>
</comment>
<sequence>MLSWPIEVSPDSPFPLSNIPFGIFTTPQEVERRAGAAIGDFIIDLSSLERTLLDDRCFNRLKHASGTPVFQDGDLSKFASLPVVIRRDFRNTLIGWLTEKTSPLFDNPSKTAGTFIPMADATMHLPFTIPAFTDFMCSDVHVENCSRLAGASTPPSHYAMPLGYSGRASSVITDGEPIYRPQGIIKNSRDSSPSFQPSERMDYEAELGVFVSQPLPRNAYINADEADDYIFGFVVLNDWSARDIQFTEMNPLGPINGKSFATSISPWVVTLDALEGARCGSSVTDLRDGGLTGARHLRHKDERSTWDLELEVSVFRPKSKSSAPIMTSRSNLCHIRWSPGQMLAHLASSGCGLRTGELFGTGTISSPNDKPSSRTLGCLLELTAGGTKPANQGADDADALVFLEDDDMVVMSAWAKGCSLGLGSVGGQLLAPRKDR</sequence>
<dbReference type="SUPFAM" id="SSF56529">
    <property type="entry name" value="FAH"/>
    <property type="match status" value="1"/>
</dbReference>
<evidence type="ECO:0000256" key="10">
    <source>
        <dbReference type="PIRSR" id="PIRSR605959-1"/>
    </source>
</evidence>
<evidence type="ECO:0000256" key="8">
    <source>
        <dbReference type="ARBA" id="ARBA00022878"/>
    </source>
</evidence>
<dbReference type="GO" id="GO:0006559">
    <property type="term" value="P:L-phenylalanine catabolic process"/>
    <property type="evidence" value="ECO:0007669"/>
    <property type="project" value="UniProtKB-UniRule"/>
</dbReference>
<feature type="binding site" evidence="12">
    <location>
        <position position="262"/>
    </location>
    <ligand>
        <name>Mg(2+)</name>
        <dbReference type="ChEBI" id="CHEBI:18420"/>
    </ligand>
</feature>
<name>A0A8K0RMA5_9HYPO</name>
<dbReference type="GO" id="GO:0016853">
    <property type="term" value="F:isomerase activity"/>
    <property type="evidence" value="ECO:0007669"/>
    <property type="project" value="UniProtKB-KW"/>
</dbReference>
<evidence type="ECO:0000256" key="3">
    <source>
        <dbReference type="ARBA" id="ARBA00012094"/>
    </source>
</evidence>
<feature type="binding site" evidence="12">
    <location>
        <position position="204"/>
    </location>
    <ligand>
        <name>Ca(2+)</name>
        <dbReference type="ChEBI" id="CHEBI:29108"/>
    </ligand>
</feature>
<dbReference type="GO" id="GO:1902000">
    <property type="term" value="P:homogentisate catabolic process"/>
    <property type="evidence" value="ECO:0007669"/>
    <property type="project" value="TreeGrafter"/>
</dbReference>
<reference evidence="16" key="1">
    <citation type="journal article" date="2021" name="Nat. Commun.">
        <title>Genetic determinants of endophytism in the Arabidopsis root mycobiome.</title>
        <authorList>
            <person name="Mesny F."/>
            <person name="Miyauchi S."/>
            <person name="Thiergart T."/>
            <person name="Pickel B."/>
            <person name="Atanasova L."/>
            <person name="Karlsson M."/>
            <person name="Huettel B."/>
            <person name="Barry K.W."/>
            <person name="Haridas S."/>
            <person name="Chen C."/>
            <person name="Bauer D."/>
            <person name="Andreopoulos W."/>
            <person name="Pangilinan J."/>
            <person name="LaButti K."/>
            <person name="Riley R."/>
            <person name="Lipzen A."/>
            <person name="Clum A."/>
            <person name="Drula E."/>
            <person name="Henrissat B."/>
            <person name="Kohler A."/>
            <person name="Grigoriev I.V."/>
            <person name="Martin F.M."/>
            <person name="Hacquard S."/>
        </authorList>
    </citation>
    <scope>NUCLEOTIDE SEQUENCE</scope>
    <source>
        <strain evidence="16">MPI-SDFR-AT-0068</strain>
    </source>
</reference>
<dbReference type="Pfam" id="PF01557">
    <property type="entry name" value="FAA_hydrolase"/>
    <property type="match status" value="1"/>
</dbReference>
<dbReference type="UniPathway" id="UPA00139">
    <property type="reaction ID" value="UER00341"/>
</dbReference>
<dbReference type="Pfam" id="PF09298">
    <property type="entry name" value="FAA_hydrolase_N"/>
    <property type="match status" value="1"/>
</dbReference>
<dbReference type="InterPro" id="IPR011234">
    <property type="entry name" value="Fumarylacetoacetase-like_C"/>
</dbReference>
<dbReference type="InterPro" id="IPR015377">
    <property type="entry name" value="Fumarylacetoacetase_N"/>
</dbReference>
<evidence type="ECO:0000313" key="17">
    <source>
        <dbReference type="Proteomes" id="UP000813427"/>
    </source>
</evidence>
<feature type="binding site" evidence="12">
    <location>
        <position position="238"/>
    </location>
    <ligand>
        <name>Ca(2+)</name>
        <dbReference type="ChEBI" id="CHEBI:29108"/>
    </ligand>
</feature>
<dbReference type="AlphaFoldDB" id="A0A8K0RMA5"/>
<keyword evidence="6 12" id="KW-0106">Calcium</keyword>
<evidence type="ECO:0000256" key="5">
    <source>
        <dbReference type="ARBA" id="ARBA00022801"/>
    </source>
</evidence>
<dbReference type="GO" id="GO:0006572">
    <property type="term" value="P:L-tyrosine catabolic process"/>
    <property type="evidence" value="ECO:0007669"/>
    <property type="project" value="UniProtKB-UniRule"/>
</dbReference>
<dbReference type="Gene3D" id="3.90.850.10">
    <property type="entry name" value="Fumarylacetoacetase-like, C-terminal domain"/>
    <property type="match status" value="1"/>
</dbReference>
<comment type="catalytic activity">
    <reaction evidence="13">
        <text>4-fumarylacetoacetate + H2O = acetoacetate + fumarate + H(+)</text>
        <dbReference type="Rhea" id="RHEA:10244"/>
        <dbReference type="ChEBI" id="CHEBI:13705"/>
        <dbReference type="ChEBI" id="CHEBI:15377"/>
        <dbReference type="ChEBI" id="CHEBI:15378"/>
        <dbReference type="ChEBI" id="CHEBI:18034"/>
        <dbReference type="ChEBI" id="CHEBI:29806"/>
        <dbReference type="EC" id="3.7.1.2"/>
    </reaction>
</comment>
<evidence type="ECO:0000256" key="1">
    <source>
        <dbReference type="ARBA" id="ARBA00004782"/>
    </source>
</evidence>
<keyword evidence="8 13" id="KW-0828">Tyrosine catabolism</keyword>
<evidence type="ECO:0000259" key="15">
    <source>
        <dbReference type="Pfam" id="PF09298"/>
    </source>
</evidence>
<feature type="binding site" evidence="12">
    <location>
        <position position="258"/>
    </location>
    <ligand>
        <name>Mg(2+)</name>
        <dbReference type="ChEBI" id="CHEBI:18420"/>
    </ligand>
</feature>
<evidence type="ECO:0000256" key="13">
    <source>
        <dbReference type="RuleBase" id="RU366008"/>
    </source>
</evidence>
<dbReference type="GO" id="GO:0004334">
    <property type="term" value="F:fumarylacetoacetase activity"/>
    <property type="evidence" value="ECO:0007669"/>
    <property type="project" value="UniProtKB-UniRule"/>
</dbReference>
<evidence type="ECO:0000256" key="11">
    <source>
        <dbReference type="PIRSR" id="PIRSR605959-2"/>
    </source>
</evidence>
<organism evidence="16 17">
    <name type="scientific">Fusarium tricinctum</name>
    <dbReference type="NCBI Taxonomy" id="61284"/>
    <lineage>
        <taxon>Eukaryota</taxon>
        <taxon>Fungi</taxon>
        <taxon>Dikarya</taxon>
        <taxon>Ascomycota</taxon>
        <taxon>Pezizomycotina</taxon>
        <taxon>Sordariomycetes</taxon>
        <taxon>Hypocreomycetidae</taxon>
        <taxon>Hypocreales</taxon>
        <taxon>Nectriaceae</taxon>
        <taxon>Fusarium</taxon>
        <taxon>Fusarium tricinctum species complex</taxon>
    </lineage>
</organism>
<keyword evidence="16" id="KW-0413">Isomerase</keyword>
<feature type="binding site" evidence="11">
    <location>
        <position position="363"/>
    </location>
    <ligand>
        <name>substrate</name>
    </ligand>
</feature>
<keyword evidence="4 12" id="KW-0479">Metal-binding</keyword>
<evidence type="ECO:0000256" key="4">
    <source>
        <dbReference type="ARBA" id="ARBA00022723"/>
    </source>
</evidence>
<evidence type="ECO:0000256" key="6">
    <source>
        <dbReference type="ARBA" id="ARBA00022837"/>
    </source>
</evidence>
<keyword evidence="17" id="KW-1185">Reference proteome</keyword>
<dbReference type="PANTHER" id="PTHR43069:SF2">
    <property type="entry name" value="FUMARYLACETOACETASE"/>
    <property type="match status" value="1"/>
</dbReference>
<evidence type="ECO:0000256" key="2">
    <source>
        <dbReference type="ARBA" id="ARBA00010211"/>
    </source>
</evidence>
<dbReference type="InterPro" id="IPR036462">
    <property type="entry name" value="Fumarylacetoacetase_N_sf"/>
</dbReference>
<feature type="binding site" evidence="12">
    <location>
        <position position="206"/>
    </location>
    <ligand>
        <name>Ca(2+)</name>
        <dbReference type="ChEBI" id="CHEBI:29108"/>
    </ligand>
</feature>
<keyword evidence="5 13" id="KW-0378">Hydrolase</keyword>
<feature type="binding site" evidence="11">
    <location>
        <position position="245"/>
    </location>
    <ligand>
        <name>substrate</name>
    </ligand>
</feature>
<feature type="domain" description="Fumarylacetoacetase-like C-terminal" evidence="14">
    <location>
        <begin position="132"/>
        <end position="413"/>
    </location>
</feature>
<evidence type="ECO:0000256" key="7">
    <source>
        <dbReference type="ARBA" id="ARBA00022842"/>
    </source>
</evidence>
<gene>
    <name evidence="16" type="ORF">BKA59DRAFT_515957</name>
</gene>
<proteinExistence type="inferred from homology"/>
<feature type="binding site" evidence="12">
    <location>
        <position position="134"/>
    </location>
    <ligand>
        <name>Ca(2+)</name>
        <dbReference type="ChEBI" id="CHEBI:29108"/>
    </ligand>
</feature>
<protein>
    <recommendedName>
        <fullName evidence="3 13">Fumarylacetoacetase</fullName>
        <ecNumber evidence="3 13">3.7.1.2</ecNumber>
    </recommendedName>
    <alternativeName>
        <fullName evidence="13">Fumarylacetoacetate hydrolase</fullName>
    </alternativeName>
</protein>
<comment type="caution">
    <text evidence="16">The sequence shown here is derived from an EMBL/GenBank/DDBJ whole genome shotgun (WGS) entry which is preliminary data.</text>
</comment>
<comment type="cofactor">
    <cofactor evidence="13">
        <name>Mg(2+)</name>
        <dbReference type="ChEBI" id="CHEBI:18420"/>
    </cofactor>
    <cofactor evidence="13">
        <name>Ca(2+)</name>
        <dbReference type="ChEBI" id="CHEBI:29108"/>
    </cofactor>
</comment>
<dbReference type="OrthoDB" id="9971669at2759"/>
<feature type="active site" description="Proton acceptor" evidence="10">
    <location>
        <position position="141"/>
    </location>
</feature>
<dbReference type="EMBL" id="JAGPXF010000007">
    <property type="protein sequence ID" value="KAH7235432.1"/>
    <property type="molecule type" value="Genomic_DNA"/>
</dbReference>
<feature type="domain" description="Fumarylacetoacetase N-terminal" evidence="15">
    <location>
        <begin position="18"/>
        <end position="126"/>
    </location>
</feature>
<keyword evidence="9 13" id="KW-0585">Phenylalanine catabolism</keyword>
<dbReference type="Proteomes" id="UP000813427">
    <property type="component" value="Unassembled WGS sequence"/>
</dbReference>
<dbReference type="GO" id="GO:0046872">
    <property type="term" value="F:metal ion binding"/>
    <property type="evidence" value="ECO:0007669"/>
    <property type="project" value="UniProtKB-UniRule"/>
</dbReference>
<evidence type="ECO:0000256" key="12">
    <source>
        <dbReference type="PIRSR" id="PIRSR605959-3"/>
    </source>
</evidence>
<dbReference type="PANTHER" id="PTHR43069">
    <property type="entry name" value="FUMARYLACETOACETASE"/>
    <property type="match status" value="1"/>
</dbReference>
<accession>A0A8K0RMA5</accession>
<dbReference type="InterPro" id="IPR036663">
    <property type="entry name" value="Fumarylacetoacetase_C_sf"/>
</dbReference>
<dbReference type="SUPFAM" id="SSF63433">
    <property type="entry name" value="Fumarylacetoacetate hydrolase, FAH, N-terminal domain"/>
    <property type="match status" value="1"/>
</dbReference>
<dbReference type="InterPro" id="IPR005959">
    <property type="entry name" value="Fumarylacetoacetase"/>
</dbReference>
<dbReference type="Gene3D" id="2.30.30.230">
    <property type="entry name" value="Fumarylacetoacetase, N-terminal domain"/>
    <property type="match status" value="1"/>
</dbReference>
<evidence type="ECO:0000256" key="9">
    <source>
        <dbReference type="ARBA" id="ARBA00023232"/>
    </source>
</evidence>
<evidence type="ECO:0000259" key="14">
    <source>
        <dbReference type="Pfam" id="PF01557"/>
    </source>
</evidence>
<comment type="similarity">
    <text evidence="2 13">Belongs to the FAH family.</text>
</comment>
<keyword evidence="7 12" id="KW-0460">Magnesium</keyword>